<name>A0ABT1HRT2_STRSD</name>
<dbReference type="SUPFAM" id="SSF89155">
    <property type="entry name" value="TorD-like"/>
    <property type="match status" value="1"/>
</dbReference>
<dbReference type="EMBL" id="JAMTCP010000007">
    <property type="protein sequence ID" value="MCP2258224.1"/>
    <property type="molecule type" value="Genomic_DNA"/>
</dbReference>
<dbReference type="InterPro" id="IPR003765">
    <property type="entry name" value="NO3_reductase_chaperone_NarJ"/>
</dbReference>
<keyword evidence="4" id="KW-1185">Reference proteome</keyword>
<comment type="caution">
    <text evidence="3">The sequence shown here is derived from an EMBL/GenBank/DDBJ whole genome shotgun (WGS) entry which is preliminary data.</text>
</comment>
<dbReference type="InterPro" id="IPR036411">
    <property type="entry name" value="TorD-like_sf"/>
</dbReference>
<evidence type="ECO:0000256" key="1">
    <source>
        <dbReference type="ARBA" id="ARBA00023063"/>
    </source>
</evidence>
<organism evidence="3 4">
    <name type="scientific">Streptoalloteichus tenebrarius (strain ATCC 17920 / DSM 40477 / JCM 4838 / CBS 697.72 / NBRC 16177 / NCIMB 11028 / NRRL B-12390 / A12253. 1 / ISP 5477)</name>
    <name type="common">Streptomyces tenebrarius</name>
    <dbReference type="NCBI Taxonomy" id="1933"/>
    <lineage>
        <taxon>Bacteria</taxon>
        <taxon>Bacillati</taxon>
        <taxon>Actinomycetota</taxon>
        <taxon>Actinomycetes</taxon>
        <taxon>Pseudonocardiales</taxon>
        <taxon>Pseudonocardiaceae</taxon>
        <taxon>Streptoalloteichus</taxon>
    </lineage>
</organism>
<sequence length="222" mass="24208">MSWWGRRAEERSRHQVSVVRQAAAWCLHYPDSLLVERIPLLRSALSELDPSEPVSALLGVVEHLASTPQADAARHYVEVFDSRPRLCLYLTWYTDGDTRRRGGSLSEFKQLYREHGFVPSGGELPDYLPMLLEFTATGGPPARQAGEAMLARYRPAMELLADNLARCGTPYVHCVRAVVGTTPPTGAGGRDASPAPPSELVGLDLPGFGRPGSAPHPPEGSR</sequence>
<dbReference type="RefSeq" id="WP_253669158.1">
    <property type="nucleotide sequence ID" value="NZ_JAMTCP010000007.1"/>
</dbReference>
<evidence type="ECO:0000313" key="4">
    <source>
        <dbReference type="Proteomes" id="UP001205311"/>
    </source>
</evidence>
<keyword evidence="1" id="KW-0534">Nitrate assimilation</keyword>
<dbReference type="PANTHER" id="PTHR43680:SF2">
    <property type="entry name" value="NITRATE REDUCTASE MOLYBDENUM COFACTOR ASSEMBLY CHAPERONE NARJ"/>
    <property type="match status" value="1"/>
</dbReference>
<evidence type="ECO:0000313" key="3">
    <source>
        <dbReference type="EMBL" id="MCP2258224.1"/>
    </source>
</evidence>
<dbReference type="InterPro" id="IPR020945">
    <property type="entry name" value="DMSO/NO3_reduct_chaperone"/>
</dbReference>
<dbReference type="Proteomes" id="UP001205311">
    <property type="component" value="Unassembled WGS sequence"/>
</dbReference>
<feature type="region of interest" description="Disordered" evidence="2">
    <location>
        <begin position="182"/>
        <end position="222"/>
    </location>
</feature>
<proteinExistence type="predicted"/>
<gene>
    <name evidence="3" type="ORF">LX15_001918</name>
</gene>
<reference evidence="3 4" key="1">
    <citation type="submission" date="2022-06" db="EMBL/GenBank/DDBJ databases">
        <title>Genomic Encyclopedia of Archaeal and Bacterial Type Strains, Phase II (KMG-II): from individual species to whole genera.</title>
        <authorList>
            <person name="Goeker M."/>
        </authorList>
    </citation>
    <scope>NUCLEOTIDE SEQUENCE [LARGE SCALE GENOMIC DNA]</scope>
    <source>
        <strain evidence="3 4">DSM 40477</strain>
    </source>
</reference>
<dbReference type="PANTHER" id="PTHR43680">
    <property type="entry name" value="NITRATE REDUCTASE MOLYBDENUM COFACTOR ASSEMBLY CHAPERONE"/>
    <property type="match status" value="1"/>
</dbReference>
<dbReference type="NCBIfam" id="TIGR00684">
    <property type="entry name" value="narJ"/>
    <property type="match status" value="1"/>
</dbReference>
<dbReference type="Gene3D" id="1.10.3480.10">
    <property type="entry name" value="TorD-like"/>
    <property type="match status" value="1"/>
</dbReference>
<protein>
    <submittedName>
        <fullName evidence="3">Respiratory nitrate reductase chaperone NarJ</fullName>
    </submittedName>
</protein>
<accession>A0ABT1HRT2</accession>
<dbReference type="Pfam" id="PF02613">
    <property type="entry name" value="Nitrate_red_del"/>
    <property type="match status" value="1"/>
</dbReference>
<evidence type="ECO:0000256" key="2">
    <source>
        <dbReference type="SAM" id="MobiDB-lite"/>
    </source>
</evidence>